<name>A0A2L0V0S7_9CAUD</name>
<accession>A0A2L0V0S7</accession>
<protein>
    <submittedName>
        <fullName evidence="1">Uncharacterized protein</fullName>
    </submittedName>
</protein>
<dbReference type="GeneID" id="40088610"/>
<keyword evidence="2" id="KW-1185">Reference proteome</keyword>
<organism evidence="1 2">
    <name type="scientific">Agrobacterium phage Atu_ph07</name>
    <dbReference type="NCBI Taxonomy" id="2024264"/>
    <lineage>
        <taxon>Viruses</taxon>
        <taxon>Duplodnaviria</taxon>
        <taxon>Heunggongvirae</taxon>
        <taxon>Uroviricota</taxon>
        <taxon>Caudoviricetes</taxon>
        <taxon>Polybotosvirus</taxon>
        <taxon>Polybotosvirus Atuph07</taxon>
    </lineage>
</organism>
<sequence>MEMYHLKHQSKGFVKQNGTFGSDDRLYKTPKKVSWAAKIHYANTFKYATCRVRFRDLIDTVLVDANSNVISQQKPSVEILRQIAFTYGYFSPNQISAYDVYNYAKNVLGVVVDEYLYSREPLHINADPGDYYSQNGYRFFKNDEDALMTSLANPSVELFKISTIIDTVDNYILRELEGV</sequence>
<reference evidence="1 2" key="1">
    <citation type="submission" date="2017-06" db="EMBL/GenBank/DDBJ databases">
        <authorList>
            <person name="Kim H.J."/>
            <person name="Triplett B.A."/>
        </authorList>
    </citation>
    <scope>NUCLEOTIDE SEQUENCE [LARGE SCALE GENOMIC DNA]</scope>
</reference>
<dbReference type="EMBL" id="MF403008">
    <property type="protein sequence ID" value="AUZ95366.1"/>
    <property type="molecule type" value="Genomic_DNA"/>
</dbReference>
<evidence type="ECO:0000313" key="1">
    <source>
        <dbReference type="EMBL" id="AUZ95366.1"/>
    </source>
</evidence>
<dbReference type="KEGG" id="vg:40088610"/>
<dbReference type="Proteomes" id="UP000223025">
    <property type="component" value="Segment"/>
</dbReference>
<proteinExistence type="predicted"/>
<evidence type="ECO:0000313" key="2">
    <source>
        <dbReference type="Proteomes" id="UP000223025"/>
    </source>
</evidence>
<dbReference type="RefSeq" id="YP_009612272.1">
    <property type="nucleotide sequence ID" value="NC_042013.1"/>
</dbReference>